<organism evidence="1 2">
    <name type="scientific">Smallanthus sonchifolius</name>
    <dbReference type="NCBI Taxonomy" id="185202"/>
    <lineage>
        <taxon>Eukaryota</taxon>
        <taxon>Viridiplantae</taxon>
        <taxon>Streptophyta</taxon>
        <taxon>Embryophyta</taxon>
        <taxon>Tracheophyta</taxon>
        <taxon>Spermatophyta</taxon>
        <taxon>Magnoliopsida</taxon>
        <taxon>eudicotyledons</taxon>
        <taxon>Gunneridae</taxon>
        <taxon>Pentapetalae</taxon>
        <taxon>asterids</taxon>
        <taxon>campanulids</taxon>
        <taxon>Asterales</taxon>
        <taxon>Asteraceae</taxon>
        <taxon>Asteroideae</taxon>
        <taxon>Heliantheae alliance</taxon>
        <taxon>Millerieae</taxon>
        <taxon>Smallanthus</taxon>
    </lineage>
</organism>
<dbReference type="Proteomes" id="UP001056120">
    <property type="component" value="Linkage Group LG17"/>
</dbReference>
<gene>
    <name evidence="1" type="ORF">L1987_51628</name>
</gene>
<name>A0ACB9ERY2_9ASTR</name>
<reference evidence="1 2" key="2">
    <citation type="journal article" date="2022" name="Mol. Ecol. Resour.">
        <title>The genomes of chicory, endive, great burdock and yacon provide insights into Asteraceae paleo-polyploidization history and plant inulin production.</title>
        <authorList>
            <person name="Fan W."/>
            <person name="Wang S."/>
            <person name="Wang H."/>
            <person name="Wang A."/>
            <person name="Jiang F."/>
            <person name="Liu H."/>
            <person name="Zhao H."/>
            <person name="Xu D."/>
            <person name="Zhang Y."/>
        </authorList>
    </citation>
    <scope>NUCLEOTIDE SEQUENCE [LARGE SCALE GENOMIC DNA]</scope>
    <source>
        <strain evidence="2">cv. Yunnan</strain>
        <tissue evidence="1">Leaves</tissue>
    </source>
</reference>
<evidence type="ECO:0000313" key="2">
    <source>
        <dbReference type="Proteomes" id="UP001056120"/>
    </source>
</evidence>
<evidence type="ECO:0000313" key="1">
    <source>
        <dbReference type="EMBL" id="KAI3761216.1"/>
    </source>
</evidence>
<proteinExistence type="predicted"/>
<keyword evidence="2" id="KW-1185">Reference proteome</keyword>
<reference evidence="2" key="1">
    <citation type="journal article" date="2022" name="Mol. Ecol. Resour.">
        <title>The genomes of chicory, endive, great burdock and yacon provide insights into Asteraceae palaeo-polyploidization history and plant inulin production.</title>
        <authorList>
            <person name="Fan W."/>
            <person name="Wang S."/>
            <person name="Wang H."/>
            <person name="Wang A."/>
            <person name="Jiang F."/>
            <person name="Liu H."/>
            <person name="Zhao H."/>
            <person name="Xu D."/>
            <person name="Zhang Y."/>
        </authorList>
    </citation>
    <scope>NUCLEOTIDE SEQUENCE [LARGE SCALE GENOMIC DNA]</scope>
    <source>
        <strain evidence="2">cv. Yunnan</strain>
    </source>
</reference>
<sequence>MDGRSSKPDYGRIFGGFRDQDDASSYEELVARDKARAPSSTSQSSQDLDDLSHQSSDALKQFNMSYNKISQRSKDGLDATTHVTQLQAVPGFTCFIDESASQPNKETVKEKLSSTNNNVKSSKRDLPEKQATKSNVNANSSKRDFPEKQTSQSSVEFRSRYQEESLSDDRNFKNFEADLKSHPSKVLSSPESKKEAKKHNSPATNSVPSSPPAASQPKKETEKQKSPVTNNIHPSEKVDFPEKQTSQIGIESQSRYGQDESLSDGRNFKTFQADFKSYPSKVLSSSESKKVTKKQKSPATNSVPSSPPAASQPKKETEKQKSPVTNNVHASEKVDFPEKQTPQIGVASQSRYGQDESFSDGGKFKTFQADSKSCPSKVLSSPESKKETKKQKSHPSSLPAASQPKKEIEKQKSPVTNNVHPSEKVDFPEKQTSQTGVESQSRYGQDEYFSDNRNFKTFQADFKSYPSKVSSPPAASATNLDNHKDYQKRSTVKNEEFPPTCFDEELDVDSVAAVSTAALRKAIEKAQESIRIAKESVGRKKGGLRGFSSKSFKDSLKVKARVANVNAGEEQKEKDDRVKERDHKNGSTVVFQNFSDGEKLFGAKKVVNEIHRKISESVKNSEVELTNNKMVCNPKQVVGETETESVENNSCEDPTKDDERQNGFLVLESCEKELGGTECNNLTVCQKVETEKKISQPSDQNGYEKKFSEESFRLLENNIQENLEQEHDEKVVTAERQDEDERQMQEDGGTESHREEEKFYDVCEVEMIKNAQAYSCNIETNDLSQKETSENSSSDYDDAEENENVIGASNIVDDTGGACKVNQNDNNAASQDNDDVSSSHEFQVEYQEAVKKEIFENICSDETEDKQDELEAKSDNMENCGFADMDIVQNDVQVESPVDTIHGMEIEVKENKEREETVEKEDNLQQSHEETPEIRTEMDTGTPQEPKVACREPDPSKVVDNKEERERERIKLAVERAIREARERAFAEVRQRVIADTQEKVTKASIDKTSAQSKLRAERALVERATAEARQRALEKAMKISEPRTQVNGSKQTSYTSQTNTESALRSKAKLEKHNRIMERAAKALAEKERRDLLALKEQAERRRLAEHLDADIKRWSTGKEGNLRALLSTLQYILGPESGWQSVSLTEIITATAVKRAYRKATLCVHPDKLQQRGASIQQKYICEKVFDLLKAAWNRFTSEER</sequence>
<protein>
    <submittedName>
        <fullName evidence="1">Uncharacterized protein</fullName>
    </submittedName>
</protein>
<dbReference type="EMBL" id="CM042034">
    <property type="protein sequence ID" value="KAI3761216.1"/>
    <property type="molecule type" value="Genomic_DNA"/>
</dbReference>
<accession>A0ACB9ERY2</accession>
<comment type="caution">
    <text evidence="1">The sequence shown here is derived from an EMBL/GenBank/DDBJ whole genome shotgun (WGS) entry which is preliminary data.</text>
</comment>